<protein>
    <recommendedName>
        <fullName evidence="5">HNH nuclease domain-containing protein</fullName>
    </recommendedName>
</protein>
<feature type="domain" description="HNH nuclease" evidence="2">
    <location>
        <begin position="230"/>
        <end position="282"/>
    </location>
</feature>
<feature type="domain" description="Nuclease associated modular" evidence="1">
    <location>
        <begin position="107"/>
        <end position="123"/>
    </location>
</feature>
<feature type="domain" description="Nuclease associated modular" evidence="1">
    <location>
        <begin position="187"/>
        <end position="203"/>
    </location>
</feature>
<evidence type="ECO:0000313" key="4">
    <source>
        <dbReference type="Proteomes" id="UP000228775"/>
    </source>
</evidence>
<dbReference type="AlphaFoldDB" id="A0A2M7AXX8"/>
<dbReference type="SMART" id="SM00496">
    <property type="entry name" value="IENR2"/>
    <property type="match status" value="4"/>
</dbReference>
<dbReference type="Pfam" id="PF07460">
    <property type="entry name" value="NUMOD3"/>
    <property type="match status" value="2"/>
</dbReference>
<feature type="domain" description="Nuclease associated modular" evidence="1">
    <location>
        <begin position="90"/>
        <end position="106"/>
    </location>
</feature>
<dbReference type="EMBL" id="PEVY01000010">
    <property type="protein sequence ID" value="PIU75487.1"/>
    <property type="molecule type" value="Genomic_DNA"/>
</dbReference>
<dbReference type="InterPro" id="IPR003615">
    <property type="entry name" value="HNH_nuc"/>
</dbReference>
<dbReference type="InterPro" id="IPR003611">
    <property type="entry name" value="NUMOD3"/>
</dbReference>
<organism evidence="3 4">
    <name type="scientific">Candidatus Portnoybacteria bacterium CG06_land_8_20_14_3_00_39_12</name>
    <dbReference type="NCBI Taxonomy" id="1974809"/>
    <lineage>
        <taxon>Bacteria</taxon>
        <taxon>Candidatus Portnoyibacteriota</taxon>
    </lineage>
</organism>
<gene>
    <name evidence="3" type="ORF">COS76_00515</name>
</gene>
<dbReference type="GO" id="GO:0008270">
    <property type="term" value="F:zinc ion binding"/>
    <property type="evidence" value="ECO:0007669"/>
    <property type="project" value="InterPro"/>
</dbReference>
<comment type="caution">
    <text evidence="3">The sequence shown here is derived from an EMBL/GenBank/DDBJ whole genome shotgun (WGS) entry which is preliminary data.</text>
</comment>
<proteinExistence type="predicted"/>
<name>A0A2M7AXX8_9BACT</name>
<accession>A0A2M7AXX8</accession>
<dbReference type="Gene3D" id="1.10.30.50">
    <property type="match status" value="1"/>
</dbReference>
<reference evidence="4" key="1">
    <citation type="submission" date="2017-09" db="EMBL/GenBank/DDBJ databases">
        <title>Depth-based differentiation of microbial function through sediment-hosted aquifers and enrichment of novel symbionts in the deep terrestrial subsurface.</title>
        <authorList>
            <person name="Probst A.J."/>
            <person name="Ladd B."/>
            <person name="Jarett J.K."/>
            <person name="Geller-Mcgrath D.E."/>
            <person name="Sieber C.M.K."/>
            <person name="Emerson J.B."/>
            <person name="Anantharaman K."/>
            <person name="Thomas B.C."/>
            <person name="Malmstrom R."/>
            <person name="Stieglmeier M."/>
            <person name="Klingl A."/>
            <person name="Woyke T."/>
            <person name="Ryan C.M."/>
            <person name="Banfield J.F."/>
        </authorList>
    </citation>
    <scope>NUCLEOTIDE SEQUENCE [LARGE SCALE GENOMIC DNA]</scope>
</reference>
<dbReference type="Proteomes" id="UP000228775">
    <property type="component" value="Unassembled WGS sequence"/>
</dbReference>
<feature type="domain" description="Nuclease associated modular" evidence="1">
    <location>
        <begin position="65"/>
        <end position="81"/>
    </location>
</feature>
<dbReference type="GO" id="GO:0004519">
    <property type="term" value="F:endonuclease activity"/>
    <property type="evidence" value="ECO:0007669"/>
    <property type="project" value="InterPro"/>
</dbReference>
<dbReference type="CDD" id="cd00085">
    <property type="entry name" value="HNHc"/>
    <property type="match status" value="1"/>
</dbReference>
<dbReference type="Pfam" id="PF01844">
    <property type="entry name" value="HNH"/>
    <property type="match status" value="1"/>
</dbReference>
<dbReference type="GO" id="GO:0003677">
    <property type="term" value="F:DNA binding"/>
    <property type="evidence" value="ECO:0007669"/>
    <property type="project" value="InterPro"/>
</dbReference>
<sequence length="300" mass="35080">MLTKKHINLPWRYFLKRKCNFCHKNFRAYKYNIKKGFGKYCSKTCSNRANKLGFKIGHSGFKAMLGKKHSKEAKEKMSIAHKKNPSRYWLGKTFTDEHRERIRKTNIGRKMSKQEKEKRRKLGLFFQKGHKINLGKTFTKRGIYKICSVCQEKFYVALGASNRRVYCSKKCLFASSIYRNAISQRQKGKIVSEEVKEKLSLAFRGPKSFLWMGGKGLITKNLRQHPKYTQWRRRVVKKDGYKCVKCGSKSNLHADHIVPVVENPKLIFKVDNGRTLCGDCHTQITNEWRKSKKLAQTRTG</sequence>
<evidence type="ECO:0000259" key="1">
    <source>
        <dbReference type="SMART" id="SM00496"/>
    </source>
</evidence>
<dbReference type="InterPro" id="IPR002711">
    <property type="entry name" value="HNH"/>
</dbReference>
<evidence type="ECO:0008006" key="5">
    <source>
        <dbReference type="Google" id="ProtNLM"/>
    </source>
</evidence>
<evidence type="ECO:0000313" key="3">
    <source>
        <dbReference type="EMBL" id="PIU75487.1"/>
    </source>
</evidence>
<evidence type="ECO:0000259" key="2">
    <source>
        <dbReference type="SMART" id="SM00507"/>
    </source>
</evidence>
<dbReference type="SMART" id="SM00507">
    <property type="entry name" value="HNHc"/>
    <property type="match status" value="1"/>
</dbReference>